<evidence type="ECO:0000313" key="1">
    <source>
        <dbReference type="EMBL" id="KAJ9095404.1"/>
    </source>
</evidence>
<evidence type="ECO:0000313" key="2">
    <source>
        <dbReference type="Proteomes" id="UP001230649"/>
    </source>
</evidence>
<organism evidence="1 2">
    <name type="scientific">Naganishia adeliensis</name>
    <dbReference type="NCBI Taxonomy" id="92952"/>
    <lineage>
        <taxon>Eukaryota</taxon>
        <taxon>Fungi</taxon>
        <taxon>Dikarya</taxon>
        <taxon>Basidiomycota</taxon>
        <taxon>Agaricomycotina</taxon>
        <taxon>Tremellomycetes</taxon>
        <taxon>Filobasidiales</taxon>
        <taxon>Filobasidiaceae</taxon>
        <taxon>Naganishia</taxon>
    </lineage>
</organism>
<sequence length="412" mass="46797">MPSAAKVYIEFFPPYNRWEDHSIKGQTIRSHDTYNSHASYMITGSHTVGDSPPLTNAERISLEFTTLFSGKDELTGSIEMSFQPLLWPPSNGPEDDRELQHVFIPTLQLYSDTTTEEIVQFADVMVETWESMHQSWKEDEPKMTIMMRLLIASLVKKRSIALRAEDDSGADQNALSEDLERAQLEWDQVFTGPYIESAILPSLHNKARYIMIIASSLGNEWTTRSKPEDAYEMTANRSDADCCTIVDIEGELAELVPTVRFAYPRESQPSAFIVVHSEVKSVKFGGATRDELEYLTDEQLPTFGIALPLDITKEKITRINDLLKKGWRDTLNNPGSVTYEASQPKLQGLKNAVDRESDSEQRYDELDQQYNELEKQYEESLANEWKSTVTAAEKIRDEPDELYPKSAVSDVA</sequence>
<reference evidence="1" key="1">
    <citation type="submission" date="2023-04" db="EMBL/GenBank/DDBJ databases">
        <title>Draft Genome sequencing of Naganishia species isolated from polar environments using Oxford Nanopore Technology.</title>
        <authorList>
            <person name="Leo P."/>
            <person name="Venkateswaran K."/>
        </authorList>
    </citation>
    <scope>NUCLEOTIDE SEQUENCE</scope>
    <source>
        <strain evidence="1">MNA-CCFEE 5262</strain>
    </source>
</reference>
<keyword evidence="2" id="KW-1185">Reference proteome</keyword>
<comment type="caution">
    <text evidence="1">The sequence shown here is derived from an EMBL/GenBank/DDBJ whole genome shotgun (WGS) entry which is preliminary data.</text>
</comment>
<name>A0ACC2V8A6_9TREE</name>
<dbReference type="EMBL" id="JASBWS010000125">
    <property type="protein sequence ID" value="KAJ9095404.1"/>
    <property type="molecule type" value="Genomic_DNA"/>
</dbReference>
<protein>
    <submittedName>
        <fullName evidence="1">Uncharacterized protein</fullName>
    </submittedName>
</protein>
<proteinExistence type="predicted"/>
<gene>
    <name evidence="1" type="ORF">QFC20_006686</name>
</gene>
<accession>A0ACC2V8A6</accession>
<dbReference type="Proteomes" id="UP001230649">
    <property type="component" value="Unassembled WGS sequence"/>
</dbReference>